<dbReference type="InterPro" id="IPR036390">
    <property type="entry name" value="WH_DNA-bd_sf"/>
</dbReference>
<dbReference type="PROSITE" id="PS50931">
    <property type="entry name" value="HTH_LYSR"/>
    <property type="match status" value="1"/>
</dbReference>
<keyword evidence="3" id="KW-0238">DNA-binding</keyword>
<organism evidence="7 8">
    <name type="scientific">Microvirga puerhi</name>
    <dbReference type="NCBI Taxonomy" id="2876078"/>
    <lineage>
        <taxon>Bacteria</taxon>
        <taxon>Pseudomonadati</taxon>
        <taxon>Pseudomonadota</taxon>
        <taxon>Alphaproteobacteria</taxon>
        <taxon>Hyphomicrobiales</taxon>
        <taxon>Methylobacteriaceae</taxon>
        <taxon>Microvirga</taxon>
    </lineage>
</organism>
<comment type="similarity">
    <text evidence="1">Belongs to the LysR transcriptional regulatory family.</text>
</comment>
<dbReference type="PRINTS" id="PR00039">
    <property type="entry name" value="HTHLYSR"/>
</dbReference>
<evidence type="ECO:0000313" key="7">
    <source>
        <dbReference type="EMBL" id="MBZ6078117.1"/>
    </source>
</evidence>
<evidence type="ECO:0000259" key="6">
    <source>
        <dbReference type="PROSITE" id="PS50931"/>
    </source>
</evidence>
<evidence type="ECO:0000256" key="3">
    <source>
        <dbReference type="ARBA" id="ARBA00023125"/>
    </source>
</evidence>
<dbReference type="SUPFAM" id="SSF46785">
    <property type="entry name" value="Winged helix' DNA-binding domain"/>
    <property type="match status" value="1"/>
</dbReference>
<dbReference type="InterPro" id="IPR000847">
    <property type="entry name" value="LysR_HTH_N"/>
</dbReference>
<dbReference type="PANTHER" id="PTHR30346:SF26">
    <property type="entry name" value="HYDROGEN PEROXIDE-INDUCIBLE GENES ACTIVATOR"/>
    <property type="match status" value="1"/>
</dbReference>
<dbReference type="Pfam" id="PF03466">
    <property type="entry name" value="LysR_substrate"/>
    <property type="match status" value="1"/>
</dbReference>
<sequence length="308" mass="34223">MITLRQLRYLTAIAETRHFGRAAALCHVTQPALSMQIQELEQSLGCHLVERRRNAVDLTADGQEVARRGAAILASVADLEDYARREKPPLVGLLRLGIIPSIAPYLLPRALPSLHERYPHLELRIRETQTASLVEELIRGDLDLIIAALPLDRPELDTLNAFQDRFLVARQARAHRRKSERMDPSALATEHLLLLEEGHCLRDQALSVCGALSPNIQMAFGASSLSTVMHLVANGYGVTLLPEMAADIERTDRVQLIRFADPEPMRMIGLAWRRSSPRRSDAEALAKVLLDARASVSLARPQQKAVQG</sequence>
<dbReference type="CDD" id="cd08411">
    <property type="entry name" value="PBP2_OxyR"/>
    <property type="match status" value="1"/>
</dbReference>
<reference evidence="7 8" key="1">
    <citation type="submission" date="2021-09" db="EMBL/GenBank/DDBJ databases">
        <title>The complete genome sequence of a new microorganism.</title>
        <authorList>
            <person name="Zi Z."/>
        </authorList>
    </citation>
    <scope>NUCLEOTIDE SEQUENCE [LARGE SCALE GENOMIC DNA]</scope>
    <source>
        <strain evidence="7 8">WGZ8</strain>
    </source>
</reference>
<name>A0ABS7VT55_9HYPH</name>
<dbReference type="SUPFAM" id="SSF53850">
    <property type="entry name" value="Periplasmic binding protein-like II"/>
    <property type="match status" value="1"/>
</dbReference>
<keyword evidence="5" id="KW-0804">Transcription</keyword>
<evidence type="ECO:0000256" key="5">
    <source>
        <dbReference type="ARBA" id="ARBA00023163"/>
    </source>
</evidence>
<dbReference type="EMBL" id="JAIRBM010000015">
    <property type="protein sequence ID" value="MBZ6078117.1"/>
    <property type="molecule type" value="Genomic_DNA"/>
</dbReference>
<evidence type="ECO:0000256" key="2">
    <source>
        <dbReference type="ARBA" id="ARBA00023015"/>
    </source>
</evidence>
<proteinExistence type="inferred from homology"/>
<comment type="caution">
    <text evidence="7">The sequence shown here is derived from an EMBL/GenBank/DDBJ whole genome shotgun (WGS) entry which is preliminary data.</text>
</comment>
<keyword evidence="4" id="KW-0010">Activator</keyword>
<dbReference type="RefSeq" id="WP_224314871.1">
    <property type="nucleotide sequence ID" value="NZ_JAIRBM010000015.1"/>
</dbReference>
<dbReference type="PANTHER" id="PTHR30346">
    <property type="entry name" value="TRANSCRIPTIONAL DUAL REGULATOR HCAR-RELATED"/>
    <property type="match status" value="1"/>
</dbReference>
<feature type="domain" description="HTH lysR-type" evidence="6">
    <location>
        <begin position="2"/>
        <end position="59"/>
    </location>
</feature>
<dbReference type="Proteomes" id="UP000704176">
    <property type="component" value="Unassembled WGS sequence"/>
</dbReference>
<dbReference type="InterPro" id="IPR036388">
    <property type="entry name" value="WH-like_DNA-bd_sf"/>
</dbReference>
<protein>
    <submittedName>
        <fullName evidence="7">LysR family transcriptional regulator</fullName>
    </submittedName>
</protein>
<evidence type="ECO:0000256" key="1">
    <source>
        <dbReference type="ARBA" id="ARBA00009437"/>
    </source>
</evidence>
<evidence type="ECO:0000256" key="4">
    <source>
        <dbReference type="ARBA" id="ARBA00023159"/>
    </source>
</evidence>
<keyword evidence="8" id="KW-1185">Reference proteome</keyword>
<keyword evidence="2" id="KW-0805">Transcription regulation</keyword>
<dbReference type="Gene3D" id="3.40.190.10">
    <property type="entry name" value="Periplasmic binding protein-like II"/>
    <property type="match status" value="2"/>
</dbReference>
<evidence type="ECO:0000313" key="8">
    <source>
        <dbReference type="Proteomes" id="UP000704176"/>
    </source>
</evidence>
<accession>A0ABS7VT55</accession>
<dbReference type="InterPro" id="IPR005119">
    <property type="entry name" value="LysR_subst-bd"/>
</dbReference>
<dbReference type="Pfam" id="PF00126">
    <property type="entry name" value="HTH_1"/>
    <property type="match status" value="1"/>
</dbReference>
<gene>
    <name evidence="7" type="ORF">K9B37_17785</name>
</gene>
<dbReference type="Gene3D" id="1.10.10.10">
    <property type="entry name" value="Winged helix-like DNA-binding domain superfamily/Winged helix DNA-binding domain"/>
    <property type="match status" value="1"/>
</dbReference>